<comment type="caution">
    <text evidence="2">The sequence shown here is derived from an EMBL/GenBank/DDBJ whole genome shotgun (WGS) entry which is preliminary data.</text>
</comment>
<accession>A0A840CYG6</accession>
<feature type="signal peptide" evidence="1">
    <location>
        <begin position="1"/>
        <end position="20"/>
    </location>
</feature>
<evidence type="ECO:0008006" key="4">
    <source>
        <dbReference type="Google" id="ProtNLM"/>
    </source>
</evidence>
<gene>
    <name evidence="2" type="ORF">GGR06_002712</name>
</gene>
<dbReference type="Proteomes" id="UP000560658">
    <property type="component" value="Unassembled WGS sequence"/>
</dbReference>
<dbReference type="EMBL" id="JACIER010000011">
    <property type="protein sequence ID" value="MBB4044910.1"/>
    <property type="molecule type" value="Genomic_DNA"/>
</dbReference>
<organism evidence="2 3">
    <name type="scientific">Bacteroides reticulotermitis</name>
    <dbReference type="NCBI Taxonomy" id="1133319"/>
    <lineage>
        <taxon>Bacteria</taxon>
        <taxon>Pseudomonadati</taxon>
        <taxon>Bacteroidota</taxon>
        <taxon>Bacteroidia</taxon>
        <taxon>Bacteroidales</taxon>
        <taxon>Bacteroidaceae</taxon>
        <taxon>Bacteroides</taxon>
    </lineage>
</organism>
<dbReference type="RefSeq" id="WP_148298255.1">
    <property type="nucleotide sequence ID" value="NZ_JACIER010000011.1"/>
</dbReference>
<keyword evidence="1" id="KW-0732">Signal</keyword>
<sequence>MKRILFPVTICLILCANLHAQYKSKENIQYIYELKVVNKNLFPILDSIINTKSEVTYFRDGPLLTMWFGLDSIKPDLIMIWAEGKEIMGANHDLGLFDYKENTFVVRGISLDTTVFLKTDSKRKFKFSSSPIKVLKNGTMVFDLGADKRYCTWTCRYRNGKFKLLSFGSFDDKVKRFDNIEQEYHQEGIQDPIRCNQP</sequence>
<proteinExistence type="predicted"/>
<protein>
    <recommendedName>
        <fullName evidence="4">DUF4450 domain-containing protein</fullName>
    </recommendedName>
</protein>
<evidence type="ECO:0000313" key="3">
    <source>
        <dbReference type="Proteomes" id="UP000560658"/>
    </source>
</evidence>
<dbReference type="AlphaFoldDB" id="A0A840CYG6"/>
<feature type="chain" id="PRO_5032867220" description="DUF4450 domain-containing protein" evidence="1">
    <location>
        <begin position="21"/>
        <end position="198"/>
    </location>
</feature>
<reference evidence="2" key="1">
    <citation type="submission" date="2020-08" db="EMBL/GenBank/DDBJ databases">
        <title>Genomic Encyclopedia of Type Strains, Phase IV (KMG-IV): sequencing the most valuable type-strain genomes for metagenomic binning, comparative biology and taxonomic classification.</title>
        <authorList>
            <person name="Goeker M."/>
        </authorList>
    </citation>
    <scope>NUCLEOTIDE SEQUENCE [LARGE SCALE GENOMIC DNA]</scope>
    <source>
        <strain evidence="2">DSM 105720</strain>
    </source>
</reference>
<keyword evidence="3" id="KW-1185">Reference proteome</keyword>
<name>A0A840CYG6_9BACE</name>
<evidence type="ECO:0000313" key="2">
    <source>
        <dbReference type="EMBL" id="MBB4044910.1"/>
    </source>
</evidence>
<evidence type="ECO:0000256" key="1">
    <source>
        <dbReference type="SAM" id="SignalP"/>
    </source>
</evidence>